<protein>
    <submittedName>
        <fullName evidence="1">Uncharacterized protein</fullName>
    </submittedName>
</protein>
<reference evidence="1 2" key="1">
    <citation type="submission" date="2024-09" db="EMBL/GenBank/DDBJ databases">
        <title>Floridaenema gen nov. (Aerosakkonemataceae, Aerosakkonematales ord. nov., Cyanobacteria) from benthic tropical and subtropical fresh waters, with the description of four new species.</title>
        <authorList>
            <person name="Moretto J.A."/>
            <person name="Berthold D.E."/>
            <person name="Lefler F.W."/>
            <person name="Huang I.-S."/>
            <person name="Laughinghouse H. IV."/>
        </authorList>
    </citation>
    <scope>NUCLEOTIDE SEQUENCE [LARGE SCALE GENOMIC DNA]</scope>
    <source>
        <strain evidence="1 2">BLCC-F167</strain>
    </source>
</reference>
<sequence>MLFSSCPCCSNTLLRHIRSTGVYWFCGHFYQEMPNCDRVLSNLGTTTSLSRYKGLIKVGAASLS</sequence>
<dbReference type="RefSeq" id="WP_413278460.1">
    <property type="nucleotide sequence ID" value="NZ_JBHFNT010000138.1"/>
</dbReference>
<name>A0ABV4WLV4_9CYAN</name>
<organism evidence="1 2">
    <name type="scientific">Floridaenema evergladense BLCC-F167</name>
    <dbReference type="NCBI Taxonomy" id="3153639"/>
    <lineage>
        <taxon>Bacteria</taxon>
        <taxon>Bacillati</taxon>
        <taxon>Cyanobacteriota</taxon>
        <taxon>Cyanophyceae</taxon>
        <taxon>Oscillatoriophycideae</taxon>
        <taxon>Aerosakkonematales</taxon>
        <taxon>Aerosakkonemataceae</taxon>
        <taxon>Floridanema</taxon>
        <taxon>Floridanema evergladense</taxon>
    </lineage>
</organism>
<dbReference type="Proteomes" id="UP001576780">
    <property type="component" value="Unassembled WGS sequence"/>
</dbReference>
<proteinExistence type="predicted"/>
<comment type="caution">
    <text evidence="1">The sequence shown here is derived from an EMBL/GenBank/DDBJ whole genome shotgun (WGS) entry which is preliminary data.</text>
</comment>
<dbReference type="EMBL" id="JBHFNT010000138">
    <property type="protein sequence ID" value="MFB2836064.1"/>
    <property type="molecule type" value="Genomic_DNA"/>
</dbReference>
<evidence type="ECO:0000313" key="1">
    <source>
        <dbReference type="EMBL" id="MFB2836064.1"/>
    </source>
</evidence>
<evidence type="ECO:0000313" key="2">
    <source>
        <dbReference type="Proteomes" id="UP001576780"/>
    </source>
</evidence>
<accession>A0ABV4WLV4</accession>
<gene>
    <name evidence="1" type="ORF">ACE1CA_16150</name>
</gene>
<keyword evidence="2" id="KW-1185">Reference proteome</keyword>